<dbReference type="AlphaFoldDB" id="A0A7V0XF82"/>
<dbReference type="GO" id="GO:0003825">
    <property type="term" value="F:alpha,alpha-trehalose-phosphate synthase (UDP-forming) activity"/>
    <property type="evidence" value="ECO:0007669"/>
    <property type="project" value="TreeGrafter"/>
</dbReference>
<comment type="caution">
    <text evidence="3">The sequence shown here is derived from an EMBL/GenBank/DDBJ whole genome shotgun (WGS) entry which is preliminary data.</text>
</comment>
<dbReference type="GO" id="GO:0005829">
    <property type="term" value="C:cytosol"/>
    <property type="evidence" value="ECO:0007669"/>
    <property type="project" value="TreeGrafter"/>
</dbReference>
<dbReference type="Pfam" id="PF02358">
    <property type="entry name" value="Trehalose_PPase"/>
    <property type="match status" value="1"/>
</dbReference>
<organism evidence="3">
    <name type="scientific">candidate division WOR-3 bacterium</name>
    <dbReference type="NCBI Taxonomy" id="2052148"/>
    <lineage>
        <taxon>Bacteria</taxon>
        <taxon>Bacteria division WOR-3</taxon>
    </lineage>
</organism>
<proteinExistence type="inferred from homology"/>
<reference evidence="3" key="1">
    <citation type="journal article" date="2020" name="mSystems">
        <title>Genome- and Community-Level Interaction Insights into Carbon Utilization and Element Cycling Functions of Hydrothermarchaeota in Hydrothermal Sediment.</title>
        <authorList>
            <person name="Zhou Z."/>
            <person name="Liu Y."/>
            <person name="Xu W."/>
            <person name="Pan J."/>
            <person name="Luo Z.H."/>
            <person name="Li M."/>
        </authorList>
    </citation>
    <scope>NUCLEOTIDE SEQUENCE [LARGE SCALE GENOMIC DNA]</scope>
    <source>
        <strain evidence="3">SpSt-1182</strain>
    </source>
</reference>
<evidence type="ECO:0000313" key="3">
    <source>
        <dbReference type="EMBL" id="HDQ99847.1"/>
    </source>
</evidence>
<dbReference type="NCBIfam" id="TIGR01484">
    <property type="entry name" value="HAD-SF-IIB"/>
    <property type="match status" value="1"/>
</dbReference>
<dbReference type="Gene3D" id="3.40.50.1000">
    <property type="entry name" value="HAD superfamily/HAD-like"/>
    <property type="match status" value="1"/>
</dbReference>
<dbReference type="NCBIfam" id="NF011071">
    <property type="entry name" value="PRK14501.1"/>
    <property type="match status" value="1"/>
</dbReference>
<dbReference type="Proteomes" id="UP000885672">
    <property type="component" value="Unassembled WGS sequence"/>
</dbReference>
<dbReference type="CDD" id="cd03788">
    <property type="entry name" value="GT20_TPS"/>
    <property type="match status" value="1"/>
</dbReference>
<dbReference type="GO" id="GO:0004805">
    <property type="term" value="F:trehalose-phosphatase activity"/>
    <property type="evidence" value="ECO:0007669"/>
    <property type="project" value="TreeGrafter"/>
</dbReference>
<dbReference type="InterPro" id="IPR006379">
    <property type="entry name" value="HAD-SF_hydro_IIB"/>
</dbReference>
<dbReference type="GO" id="GO:0005992">
    <property type="term" value="P:trehalose biosynthetic process"/>
    <property type="evidence" value="ECO:0007669"/>
    <property type="project" value="InterPro"/>
</dbReference>
<dbReference type="EMBL" id="DSBX01000227">
    <property type="protein sequence ID" value="HDQ99847.1"/>
    <property type="molecule type" value="Genomic_DNA"/>
</dbReference>
<protein>
    <submittedName>
        <fullName evidence="3">Bifunctional alpha,alpha-trehalose-phosphate synthase (UDP-forming)/trehalose-phosphatase</fullName>
    </submittedName>
</protein>
<name>A0A7V0XF82_UNCW3</name>
<dbReference type="NCBIfam" id="TIGR00685">
    <property type="entry name" value="T6PP"/>
    <property type="match status" value="1"/>
</dbReference>
<dbReference type="InterPro" id="IPR003337">
    <property type="entry name" value="Trehalose_PPase"/>
</dbReference>
<dbReference type="InterPro" id="IPR036412">
    <property type="entry name" value="HAD-like_sf"/>
</dbReference>
<evidence type="ECO:0000256" key="1">
    <source>
        <dbReference type="ARBA" id="ARBA00006330"/>
    </source>
</evidence>
<dbReference type="Gene3D" id="3.40.50.2000">
    <property type="entry name" value="Glycogen Phosphorylase B"/>
    <property type="match status" value="2"/>
</dbReference>
<comment type="similarity">
    <text evidence="2">Belongs to the glycosyltransferase 20 family.</text>
</comment>
<gene>
    <name evidence="3" type="ORF">ENN51_06145</name>
</gene>
<dbReference type="Pfam" id="PF00982">
    <property type="entry name" value="Glyco_transf_20"/>
    <property type="match status" value="1"/>
</dbReference>
<dbReference type="SUPFAM" id="SSF53756">
    <property type="entry name" value="UDP-Glycosyltransferase/glycogen phosphorylase"/>
    <property type="match status" value="1"/>
</dbReference>
<dbReference type="InterPro" id="IPR023214">
    <property type="entry name" value="HAD_sf"/>
</dbReference>
<comment type="similarity">
    <text evidence="1">In the C-terminal section; belongs to the trehalose phosphatase family.</text>
</comment>
<dbReference type="PANTHER" id="PTHR10788">
    <property type="entry name" value="TREHALOSE-6-PHOSPHATE SYNTHASE"/>
    <property type="match status" value="1"/>
</dbReference>
<evidence type="ECO:0000256" key="2">
    <source>
        <dbReference type="ARBA" id="ARBA00008799"/>
    </source>
</evidence>
<dbReference type="PANTHER" id="PTHR10788:SF106">
    <property type="entry name" value="BCDNA.GH08860"/>
    <property type="match status" value="1"/>
</dbReference>
<sequence length="753" mass="84562">MLTGDVCLRRGVALSRAAEKGRGRLVIVSNRLPVSFFRRKGQLTAVESSGGLASGLRSLLRRRDFLWVGWPGLATDDLSPREREFVAGELAERHCRPVFLSRSEFDGYYRGFSNGMLWPLFHYFARYCSFSDAHWRAYVRANEAFARAVLDAVRPGDTVWVHDYHLMLLPAMLRAGATRLSIGFFLHIPFPSSELIRLLPRRRELLEGVLGADLVGFHVYDYVRHFLSSARLLTGHEHRIGRVWLREREVTVDAFPMGIDFGRFSGAGREPEVAAELARLRARVGSERIVLSVDRLDYTKGLPERLAAFELFLRRYPKYQGKVCLVMLVVPSRVRIVRYRELKQEIDELIGRINGRFGSVGWTPVHYLYRSVSFPELAALYRGADVALVTPLRDGMNLVAKEFVASRESGSGVLVLGEVAGAAGELVGALAVNPYDRGEVAGALAAALAMPESEQRQRLAMMRPRVEHYGVSHWAADFLDRLSEASRRRSHRPGHLTGTRRARLIADWRRARRRLVLLDYDGTLVDFAGRPEEAEPDPGLLRLLKRLGSGERTRVVIISGRPRTTLDRWFGATGADLVAEHGGWVRVRGRGWRTMTMAGTDWKRDVRPVLEDYANRTPGTEVEEKELALAWHYRRAESRLGEARADELCQVLVELAAGKHCEVVEGNRVVEVRNQGVDKGAAARLLIRRYRPDLVLAAGDDRTDEDTFAAVPADGHTIRVGAGPSRARFRVKSNRELRALLNALIGDDNDNSG</sequence>
<dbReference type="InterPro" id="IPR001830">
    <property type="entry name" value="Glyco_trans_20"/>
</dbReference>
<dbReference type="CDD" id="cd01627">
    <property type="entry name" value="HAD_TPP"/>
    <property type="match status" value="1"/>
</dbReference>
<dbReference type="SUPFAM" id="SSF56784">
    <property type="entry name" value="HAD-like"/>
    <property type="match status" value="1"/>
</dbReference>
<dbReference type="Gene3D" id="3.30.70.1020">
    <property type="entry name" value="Trehalose-6-phosphate phosphatase related protein, domain 2"/>
    <property type="match status" value="1"/>
</dbReference>
<accession>A0A7V0XF82</accession>